<organism evidence="1 2">
    <name type="scientific">Zalaria obscura</name>
    <dbReference type="NCBI Taxonomy" id="2024903"/>
    <lineage>
        <taxon>Eukaryota</taxon>
        <taxon>Fungi</taxon>
        <taxon>Dikarya</taxon>
        <taxon>Ascomycota</taxon>
        <taxon>Pezizomycotina</taxon>
        <taxon>Dothideomycetes</taxon>
        <taxon>Dothideomycetidae</taxon>
        <taxon>Dothideales</taxon>
        <taxon>Zalariaceae</taxon>
        <taxon>Zalaria</taxon>
    </lineage>
</organism>
<evidence type="ECO:0000313" key="2">
    <source>
        <dbReference type="Proteomes" id="UP001320706"/>
    </source>
</evidence>
<evidence type="ECO:0000313" key="1">
    <source>
        <dbReference type="EMBL" id="KAK8210289.1"/>
    </source>
</evidence>
<sequence>MRQDLRQYRGQEQAARNNQEQAPRQDMWQDPRYHGNGISRHDHATQGPGTAPEQDPRRQHYGNEPSQQVRPERKQDTRQYANGNAEYTSPSKKQGYQERDARDHAYGHPAPHVHNAQYANQLPREDSQKSFNSLPPPPYERDARPLPSSPTVPAQFDQRGYGAPAPQNGGSSRPSARDQSRVREPSRPAQRRPLIEPESPTTLPQDNAFPVFPVIAKKKAARSRSRAPSPARASVDSQDQRLGRGSDDRGRPSTATGAEGGQWGNTNAEQLQQRPGLGDRKASQLSTASDDPRRGSPAQQHRPQQARTILPGSSERSYGVQHANQAPAPRQPEPEPEPPRRYDGSEMQRQPPQHSQQQARQQPPPSHGPPPPMRAPERQQVQAGYVEPYATSSPYDDPRGAPPEPTRGQDPRQNIQPPPKSRERPNIPPVDTRPPRQFQAPGYGQGPIPQSPIRPPQRPATSASNKPPQPAYRDPYPQSAGYEQPPKPWNSTAQTKHQSLGGIYDDYGATDVPDVPPFPSREAEIEAEMPDFDNMDQSSSSHHGRTKTLDHHLVSPVHSEPPPMPAPSYAAYGAQDLPPPKPGFYQHSGQASSQPNLGQSRPHGDGRHGAGPDGFVFGVPGEDARLGPQSQGRGQGPSHGQRQQTLPYRQGPSPHYQGGPVNGQPMPRRSMDEARQRPMPRGSLDETRPRNMPPPSRDMRQGPPGQKGPPGPYGQRPDLRNYNAQSQHSDPGAGAPRPRMGSDQPPRQSPMGAPQSKQRSPEQMQPPPRPGSNPDSLPNHPVPIRPGLMDQSPPQATKPAPVRQYNGGSAPNGSSHAPSASITSLDSRRPTTPPVTQSELDTLRSRIQSQPSDYATGLTLVKKLVEASSILAPSPDAKTTAKKREEYIFAAHKLLKKLVGSGYAPAQFYMADCYGQGLLGLAVDTKEAFQLYQAAAKAGHGPSAYRTAVCCEMGPDEGGGTRRDVQKAVQWYRRAAQLQDVPAMYKLGMILLKGLLGQTRNVGEAITWLKRAAERADRENPHALHELGGLYEAASRDREVSEKVIPDVKYARELFEKAARLGYKFSQRRLGEMWEFGQLGAGIDARQSIGWYSKAAKQGEHGAELALSGWYLTGADPILAQSDTEAYLWARKAASSEPPLAKAMFAMGYYTETGIGCPQSLDEAKKWYGRAAAYKFPKAIEKLEELKRGGGKVGGGGGGSGAVNARNSGAEKGKLARRERQKGKDDCVVM</sequence>
<keyword evidence="2" id="KW-1185">Reference proteome</keyword>
<name>A0ACC3SER7_9PEZI</name>
<reference evidence="1" key="1">
    <citation type="submission" date="2024-02" db="EMBL/GenBank/DDBJ databases">
        <title>Metagenome Assembled Genome of Zalaria obscura JY119.</title>
        <authorList>
            <person name="Vighnesh L."/>
            <person name="Jagadeeshwari U."/>
            <person name="Venkata Ramana C."/>
            <person name="Sasikala C."/>
        </authorList>
    </citation>
    <scope>NUCLEOTIDE SEQUENCE</scope>
    <source>
        <strain evidence="1">JY119</strain>
    </source>
</reference>
<gene>
    <name evidence="1" type="ORF">M8818_003456</name>
</gene>
<comment type="caution">
    <text evidence="1">The sequence shown here is derived from an EMBL/GenBank/DDBJ whole genome shotgun (WGS) entry which is preliminary data.</text>
</comment>
<proteinExistence type="predicted"/>
<accession>A0ACC3SER7</accession>
<protein>
    <submittedName>
        <fullName evidence="1">Uncharacterized protein</fullName>
    </submittedName>
</protein>
<dbReference type="Proteomes" id="UP001320706">
    <property type="component" value="Unassembled WGS sequence"/>
</dbReference>
<dbReference type="EMBL" id="JAMKPW020000015">
    <property type="protein sequence ID" value="KAK8210289.1"/>
    <property type="molecule type" value="Genomic_DNA"/>
</dbReference>